<evidence type="ECO:0000256" key="2">
    <source>
        <dbReference type="ARBA" id="ARBA00004863"/>
    </source>
</evidence>
<dbReference type="PANTHER" id="PTHR13929:SF0">
    <property type="entry name" value="UBIA PRENYLTRANSFERASE DOMAIN-CONTAINING PROTEIN 1"/>
    <property type="match status" value="1"/>
</dbReference>
<dbReference type="InterPro" id="IPR026046">
    <property type="entry name" value="UBIAD1"/>
</dbReference>
<feature type="transmembrane region" description="Helical" evidence="8">
    <location>
        <begin position="290"/>
        <end position="314"/>
    </location>
</feature>
<dbReference type="Gene3D" id="1.10.357.140">
    <property type="entry name" value="UbiA prenyltransferase"/>
    <property type="match status" value="1"/>
</dbReference>
<keyword evidence="3" id="KW-0474">Menaquinone biosynthesis</keyword>
<keyword evidence="5 8" id="KW-0812">Transmembrane</keyword>
<evidence type="ECO:0000256" key="1">
    <source>
        <dbReference type="ARBA" id="ARBA00004141"/>
    </source>
</evidence>
<dbReference type="GO" id="GO:0009234">
    <property type="term" value="P:menaquinone biosynthetic process"/>
    <property type="evidence" value="ECO:0007669"/>
    <property type="project" value="UniProtKB-UniPathway"/>
</dbReference>
<dbReference type="GO" id="GO:0016020">
    <property type="term" value="C:membrane"/>
    <property type="evidence" value="ECO:0007669"/>
    <property type="project" value="UniProtKB-SubCell"/>
</dbReference>
<evidence type="ECO:0000256" key="8">
    <source>
        <dbReference type="SAM" id="Phobius"/>
    </source>
</evidence>
<dbReference type="CDD" id="cd13962">
    <property type="entry name" value="PT_UbiA_UBIAD1"/>
    <property type="match status" value="1"/>
</dbReference>
<keyword evidence="10" id="KW-1185">Reference proteome</keyword>
<dbReference type="UniPathway" id="UPA00079"/>
<dbReference type="PANTHER" id="PTHR13929">
    <property type="entry name" value="1,4-DIHYDROXY-2-NAPHTHOATE OCTAPRENYLTRANSFERASE"/>
    <property type="match status" value="1"/>
</dbReference>
<dbReference type="GO" id="GO:0042371">
    <property type="term" value="P:vitamin K biosynthetic process"/>
    <property type="evidence" value="ECO:0007669"/>
    <property type="project" value="TreeGrafter"/>
</dbReference>
<feature type="transmembrane region" description="Helical" evidence="8">
    <location>
        <begin position="115"/>
        <end position="134"/>
    </location>
</feature>
<dbReference type="PATRIC" id="fig|1121305.3.peg.820"/>
<dbReference type="PIRSF" id="PIRSF005355">
    <property type="entry name" value="UBIAD1"/>
    <property type="match status" value="1"/>
</dbReference>
<evidence type="ECO:0000256" key="4">
    <source>
        <dbReference type="ARBA" id="ARBA00022679"/>
    </source>
</evidence>
<keyword evidence="6 8" id="KW-1133">Transmembrane helix</keyword>
<evidence type="ECO:0000313" key="9">
    <source>
        <dbReference type="EMBL" id="KYH29575.1"/>
    </source>
</evidence>
<evidence type="ECO:0000313" key="10">
    <source>
        <dbReference type="Proteomes" id="UP000075374"/>
    </source>
</evidence>
<protein>
    <submittedName>
        <fullName evidence="9">1,4-dihydroxy-2-naphthoate octaprenyltransferase</fullName>
    </submittedName>
</protein>
<dbReference type="GO" id="GO:0004659">
    <property type="term" value="F:prenyltransferase activity"/>
    <property type="evidence" value="ECO:0007669"/>
    <property type="project" value="InterPro"/>
</dbReference>
<accession>A0A151APM9</accession>
<reference evidence="9 10" key="1">
    <citation type="submission" date="2016-02" db="EMBL/GenBank/DDBJ databases">
        <title>Genome sequence of Clostridium colicanis DSM 13634.</title>
        <authorList>
            <person name="Poehlein A."/>
            <person name="Daniel R."/>
        </authorList>
    </citation>
    <scope>NUCLEOTIDE SEQUENCE [LARGE SCALE GENOMIC DNA]</scope>
    <source>
        <strain evidence="9 10">DSM 13634</strain>
    </source>
</reference>
<proteinExistence type="predicted"/>
<feature type="transmembrane region" description="Helical" evidence="8">
    <location>
        <begin position="37"/>
        <end position="58"/>
    </location>
</feature>
<dbReference type="InterPro" id="IPR044878">
    <property type="entry name" value="UbiA_sf"/>
</dbReference>
<dbReference type="AlphaFoldDB" id="A0A151APM9"/>
<comment type="subcellular location">
    <subcellularLocation>
        <location evidence="1">Membrane</location>
        <topology evidence="1">Multi-pass membrane protein</topology>
    </subcellularLocation>
</comment>
<organism evidence="9 10">
    <name type="scientific">Clostridium colicanis DSM 13634</name>
    <dbReference type="NCBI Taxonomy" id="1121305"/>
    <lineage>
        <taxon>Bacteria</taxon>
        <taxon>Bacillati</taxon>
        <taxon>Bacillota</taxon>
        <taxon>Clostridia</taxon>
        <taxon>Eubacteriales</taxon>
        <taxon>Clostridiaceae</taxon>
        <taxon>Clostridium</taxon>
    </lineage>
</organism>
<dbReference type="Pfam" id="PF01040">
    <property type="entry name" value="UbiA"/>
    <property type="match status" value="1"/>
</dbReference>
<evidence type="ECO:0000256" key="6">
    <source>
        <dbReference type="ARBA" id="ARBA00022989"/>
    </source>
</evidence>
<feature type="transmembrane region" description="Helical" evidence="8">
    <location>
        <begin position="146"/>
        <end position="165"/>
    </location>
</feature>
<comment type="pathway">
    <text evidence="2">Quinol/quinone metabolism; menaquinone biosynthesis.</text>
</comment>
<keyword evidence="7 8" id="KW-0472">Membrane</keyword>
<feature type="transmembrane region" description="Helical" evidence="8">
    <location>
        <begin position="241"/>
        <end position="270"/>
    </location>
</feature>
<feature type="transmembrane region" description="Helical" evidence="8">
    <location>
        <begin position="91"/>
        <end position="109"/>
    </location>
</feature>
<evidence type="ECO:0000256" key="3">
    <source>
        <dbReference type="ARBA" id="ARBA00022428"/>
    </source>
</evidence>
<name>A0A151APM9_9CLOT</name>
<keyword evidence="4 9" id="KW-0808">Transferase</keyword>
<dbReference type="STRING" id="1121305.CLCOL_08060"/>
<evidence type="ECO:0000256" key="7">
    <source>
        <dbReference type="ARBA" id="ARBA00023136"/>
    </source>
</evidence>
<dbReference type="NCBIfam" id="NF009926">
    <property type="entry name" value="PRK13387.1"/>
    <property type="match status" value="1"/>
</dbReference>
<dbReference type="EMBL" id="LTBB01000003">
    <property type="protein sequence ID" value="KYH29575.1"/>
    <property type="molecule type" value="Genomic_DNA"/>
</dbReference>
<dbReference type="NCBIfam" id="NF004752">
    <property type="entry name" value="PRK06080.1-4"/>
    <property type="match status" value="1"/>
</dbReference>
<comment type="caution">
    <text evidence="9">The sequence shown here is derived from an EMBL/GenBank/DDBJ whole genome shotgun (WGS) entry which is preliminary data.</text>
</comment>
<dbReference type="InterPro" id="IPR000537">
    <property type="entry name" value="UbiA_prenyltransferase"/>
</dbReference>
<sequence>MMLRAFFQYVEIRTKVASVIPFTLGTLYTLYRYESFSLKNFIIMFISLITFDMATTAINNYCDYRKAHANGGYNYEVKNAIEKYNIKKSTALAIIFILLTIATIFGVFLALNTNLVVLFVGAICFIAGILYTFGPIPISRMPLGEIFSGIFMGFIITFLSIYIHVYDAGILSLTYNNDILGITMNIREILYMFLISIPLINGIANIMLANNICDVEEDIKNKRFTLPYYIGEKTALKVFEILYYIGYVDIILLILLKILPFKLFLMLITLIPVRKNIKVFQNKPSKSETFVISVKNFVLMNVCYIILLGISIFMK</sequence>
<dbReference type="Proteomes" id="UP000075374">
    <property type="component" value="Unassembled WGS sequence"/>
</dbReference>
<evidence type="ECO:0000256" key="5">
    <source>
        <dbReference type="ARBA" id="ARBA00022692"/>
    </source>
</evidence>
<gene>
    <name evidence="9" type="ORF">CLCOL_08060</name>
</gene>
<feature type="transmembrane region" description="Helical" evidence="8">
    <location>
        <begin position="189"/>
        <end position="213"/>
    </location>
</feature>